<reference evidence="1 2" key="1">
    <citation type="submission" date="2014-04" db="EMBL/GenBank/DDBJ databases">
        <title>Genome evolution of avian class.</title>
        <authorList>
            <person name="Zhang G."/>
            <person name="Li C."/>
        </authorList>
    </citation>
    <scope>NUCLEOTIDE SEQUENCE [LARGE SCALE GENOMIC DNA]</scope>
    <source>
        <strain evidence="1">BGI_N300</strain>
    </source>
</reference>
<dbReference type="AlphaFoldDB" id="A0A091IDF4"/>
<name>A0A091IDF4_CALAN</name>
<dbReference type="EMBL" id="KL218466">
    <property type="protein sequence ID" value="KFP05503.1"/>
    <property type="molecule type" value="Genomic_DNA"/>
</dbReference>
<protein>
    <submittedName>
        <fullName evidence="1">Uncharacterized protein</fullName>
    </submittedName>
</protein>
<dbReference type="Proteomes" id="UP000054308">
    <property type="component" value="Unassembled WGS sequence"/>
</dbReference>
<sequence>LFAHGRGVELGDDILAAGLQGLQVHFHHVLEAIQGCLGLILLPEGAGLDA</sequence>
<keyword evidence="2" id="KW-1185">Reference proteome</keyword>
<feature type="non-terminal residue" evidence="1">
    <location>
        <position position="1"/>
    </location>
</feature>
<feature type="non-terminal residue" evidence="1">
    <location>
        <position position="50"/>
    </location>
</feature>
<accession>A0A091IDF4</accession>
<evidence type="ECO:0000313" key="1">
    <source>
        <dbReference type="EMBL" id="KFP05503.1"/>
    </source>
</evidence>
<evidence type="ECO:0000313" key="2">
    <source>
        <dbReference type="Proteomes" id="UP000054308"/>
    </source>
</evidence>
<proteinExistence type="predicted"/>
<gene>
    <name evidence="1" type="ORF">N300_01378</name>
</gene>
<organism evidence="1 2">
    <name type="scientific">Calypte anna</name>
    <name type="common">Anna's hummingbird</name>
    <name type="synonym">Archilochus anna</name>
    <dbReference type="NCBI Taxonomy" id="9244"/>
    <lineage>
        <taxon>Eukaryota</taxon>
        <taxon>Metazoa</taxon>
        <taxon>Chordata</taxon>
        <taxon>Craniata</taxon>
        <taxon>Vertebrata</taxon>
        <taxon>Euteleostomi</taxon>
        <taxon>Archelosauria</taxon>
        <taxon>Archosauria</taxon>
        <taxon>Dinosauria</taxon>
        <taxon>Saurischia</taxon>
        <taxon>Theropoda</taxon>
        <taxon>Coelurosauria</taxon>
        <taxon>Aves</taxon>
        <taxon>Neognathae</taxon>
        <taxon>Neoaves</taxon>
        <taxon>Strisores</taxon>
        <taxon>Apodiformes</taxon>
        <taxon>Trochilidae</taxon>
        <taxon>Calypte</taxon>
    </lineage>
</organism>